<feature type="compositionally biased region" description="Basic and acidic residues" evidence="1">
    <location>
        <begin position="227"/>
        <end position="236"/>
    </location>
</feature>
<proteinExistence type="predicted"/>
<dbReference type="Proteomes" id="UP000274920">
    <property type="component" value="Unassembled WGS sequence"/>
</dbReference>
<gene>
    <name evidence="2" type="ORF">EBB54_11960</name>
</gene>
<keyword evidence="3" id="KW-1185">Reference proteome</keyword>
<evidence type="ECO:0000313" key="2">
    <source>
        <dbReference type="EMBL" id="RRK32008.1"/>
    </source>
</evidence>
<feature type="region of interest" description="Disordered" evidence="1">
    <location>
        <begin position="115"/>
        <end position="147"/>
    </location>
</feature>
<feature type="region of interest" description="Disordered" evidence="1">
    <location>
        <begin position="179"/>
        <end position="236"/>
    </location>
</feature>
<comment type="caution">
    <text evidence="2">The sequence shown here is derived from an EMBL/GenBank/DDBJ whole genome shotgun (WGS) entry which is preliminary data.</text>
</comment>
<dbReference type="EMBL" id="RHJS01000002">
    <property type="protein sequence ID" value="RRK32008.1"/>
    <property type="molecule type" value="Genomic_DNA"/>
</dbReference>
<organism evidence="2 3">
    <name type="scientific">Schaedlerella arabinosiphila</name>
    <dbReference type="NCBI Taxonomy" id="2044587"/>
    <lineage>
        <taxon>Bacteria</taxon>
        <taxon>Bacillati</taxon>
        <taxon>Bacillota</taxon>
        <taxon>Clostridia</taxon>
        <taxon>Lachnospirales</taxon>
        <taxon>Lachnospiraceae</taxon>
        <taxon>Schaedlerella</taxon>
    </lineage>
</organism>
<sequence>MEKKTSTPMTPFDEWTVPRELHILKLLIPYTPAASQQTLGILVKIMELQHTFQYFQQQKNALHSQEASAGFSSPLDMLEEIAPYLPPEQAEMLGTFRNMMNIMDMVQMMQEFSGGMETDFDPSGSPDSEASSGNGAGCREGEPSFGMFGGGFDPMQLMMGMLSPEQQEMFQMYQTMFSQPEEPAAAEAKEQDSSSFSRFEEYAADTFEETAREQPEEWMQDDLQMQDIERMDTNYE</sequence>
<evidence type="ECO:0000313" key="3">
    <source>
        <dbReference type="Proteomes" id="UP000274920"/>
    </source>
</evidence>
<evidence type="ECO:0000256" key="1">
    <source>
        <dbReference type="SAM" id="MobiDB-lite"/>
    </source>
</evidence>
<dbReference type="RefSeq" id="WP_125127559.1">
    <property type="nucleotide sequence ID" value="NZ_RHJS01000002.1"/>
</dbReference>
<reference evidence="2" key="1">
    <citation type="submission" date="2018-10" db="EMBL/GenBank/DDBJ databases">
        <title>Schaedlerella arabinophila gen. nov. sp. nov., isolated from the mouse intestinal tract and comparative analysis with the genome of the closely related altered Schaedler flora strain ASF502.</title>
        <authorList>
            <person name="Miyake S."/>
            <person name="Soh M."/>
            <person name="Seedorf H."/>
        </authorList>
    </citation>
    <scope>NUCLEOTIDE SEQUENCE [LARGE SCALE GENOMIC DNA]</scope>
    <source>
        <strain evidence="2">DSM 106076</strain>
    </source>
</reference>
<protein>
    <submittedName>
        <fullName evidence="2">Uncharacterized protein</fullName>
    </submittedName>
</protein>
<name>A0A3R8JM77_9FIRM</name>
<accession>A0A3R8JM77</accession>
<dbReference type="AlphaFoldDB" id="A0A3R8JM77"/>